<keyword evidence="7 14" id="KW-0812">Transmembrane</keyword>
<dbReference type="InterPro" id="IPR003594">
    <property type="entry name" value="HATPase_dom"/>
</dbReference>
<evidence type="ECO:0000256" key="5">
    <source>
        <dbReference type="ARBA" id="ARBA00022553"/>
    </source>
</evidence>
<keyword evidence="8" id="KW-0547">Nucleotide-binding</keyword>
<evidence type="ECO:0000256" key="11">
    <source>
        <dbReference type="ARBA" id="ARBA00022989"/>
    </source>
</evidence>
<dbReference type="PANTHER" id="PTHR34220:SF11">
    <property type="entry name" value="SENSOR PROTEIN KINASE HPTS"/>
    <property type="match status" value="1"/>
</dbReference>
<dbReference type="EMBL" id="PRLG01000039">
    <property type="protein sequence ID" value="PYY25207.1"/>
    <property type="molecule type" value="Genomic_DNA"/>
</dbReference>
<dbReference type="SMART" id="SM00387">
    <property type="entry name" value="HATPase_c"/>
    <property type="match status" value="1"/>
</dbReference>
<keyword evidence="6 16" id="KW-0808">Transferase</keyword>
<dbReference type="Gene3D" id="6.10.340.10">
    <property type="match status" value="1"/>
</dbReference>
<keyword evidence="9 16" id="KW-0418">Kinase</keyword>
<dbReference type="PANTHER" id="PTHR34220">
    <property type="entry name" value="SENSOR HISTIDINE KINASE YPDA"/>
    <property type="match status" value="1"/>
</dbReference>
<evidence type="ECO:0000256" key="13">
    <source>
        <dbReference type="ARBA" id="ARBA00023136"/>
    </source>
</evidence>
<comment type="catalytic activity">
    <reaction evidence="1">
        <text>ATP + protein L-histidine = ADP + protein N-phospho-L-histidine.</text>
        <dbReference type="EC" id="2.7.13.3"/>
    </reaction>
</comment>
<keyword evidence="11 14" id="KW-1133">Transmembrane helix</keyword>
<dbReference type="PRINTS" id="PR00344">
    <property type="entry name" value="BCTRLSENSOR"/>
</dbReference>
<organism evidence="16 17">
    <name type="scientific">Paenibacillus illinoisensis</name>
    <dbReference type="NCBI Taxonomy" id="59845"/>
    <lineage>
        <taxon>Bacteria</taxon>
        <taxon>Bacillati</taxon>
        <taxon>Bacillota</taxon>
        <taxon>Bacilli</taxon>
        <taxon>Bacillales</taxon>
        <taxon>Paenibacillaceae</taxon>
        <taxon>Paenibacillus</taxon>
    </lineage>
</organism>
<evidence type="ECO:0000256" key="8">
    <source>
        <dbReference type="ARBA" id="ARBA00022741"/>
    </source>
</evidence>
<keyword evidence="4" id="KW-1003">Cell membrane</keyword>
<evidence type="ECO:0000256" key="1">
    <source>
        <dbReference type="ARBA" id="ARBA00000085"/>
    </source>
</evidence>
<sequence length="586" mass="67850">MKPEHVRRSRIERITLKNRILFLFAAVALIPFLLSCYLSYRTIHSILTTKLQSGIQSNLKQVTLSLENTLSNLNHVSQQLAFEGSIGKQLEQLMLADQPYDRSYLTDQIKNQLNLIAFTNPNIGLSMYYFREDDTYLFETMGVKDSFDPEKLPIMASYYGITYFGPHISNDRFNDQYVLSALRKVDLPEREDAYVYIETGFNLTQSILDLDDVSKNTAHLILDNHGRISYSELRDAFPENAKFPVSSQLSEPSTTSGIASGYYWYQQYSNQGWSVVSLVSKADYDQEKNRWIMQMVLLTVLFAAVSLAIGWLLWKMVYRPLSQFHREMKQMLNSNFDVVDANSRIPEFEMLLTQFGRMKSHIARLYSEVELKEKRRADLEIEKLLYQINPHFLMNTLDTAHWLAVMNGQEEIDRLVTSLNKLLYYNLRMGGQSSTIREEIDSLKQYLILQQIRYNFQFDVGIHIDDKLLNVPVPRFILQPLVENSLYHGLDDKGRIEVEVSRHNNRLEISIRDNGRGISEEKIKALLEQEQAERHRVGMGIGMNYVKRMLESYYEGEASMNVSSEPGQGTWIVIELPIHCEGEGKS</sequence>
<dbReference type="OrthoDB" id="9776552at2"/>
<feature type="transmembrane region" description="Helical" evidence="14">
    <location>
        <begin position="20"/>
        <end position="40"/>
    </location>
</feature>
<keyword evidence="10" id="KW-0067">ATP-binding</keyword>
<evidence type="ECO:0000256" key="2">
    <source>
        <dbReference type="ARBA" id="ARBA00004651"/>
    </source>
</evidence>
<evidence type="ECO:0000313" key="17">
    <source>
        <dbReference type="Proteomes" id="UP000247459"/>
    </source>
</evidence>
<dbReference type="GO" id="GO:0005886">
    <property type="term" value="C:plasma membrane"/>
    <property type="evidence" value="ECO:0007669"/>
    <property type="project" value="UniProtKB-SubCell"/>
</dbReference>
<feature type="domain" description="Histidine kinase" evidence="15">
    <location>
        <begin position="477"/>
        <end position="580"/>
    </location>
</feature>
<dbReference type="SUPFAM" id="SSF55874">
    <property type="entry name" value="ATPase domain of HSP90 chaperone/DNA topoisomerase II/histidine kinase"/>
    <property type="match status" value="1"/>
</dbReference>
<evidence type="ECO:0000256" key="3">
    <source>
        <dbReference type="ARBA" id="ARBA00012438"/>
    </source>
</evidence>
<dbReference type="Proteomes" id="UP000247459">
    <property type="component" value="Unassembled WGS sequence"/>
</dbReference>
<protein>
    <recommendedName>
        <fullName evidence="3">histidine kinase</fullName>
        <ecNumber evidence="3">2.7.13.3</ecNumber>
    </recommendedName>
</protein>
<dbReference type="InterPro" id="IPR004358">
    <property type="entry name" value="Sig_transdc_His_kin-like_C"/>
</dbReference>
<proteinExistence type="predicted"/>
<evidence type="ECO:0000259" key="15">
    <source>
        <dbReference type="PROSITE" id="PS50109"/>
    </source>
</evidence>
<keyword evidence="12" id="KW-0902">Two-component regulatory system</keyword>
<accession>A0A2W0C0Q7</accession>
<evidence type="ECO:0000256" key="4">
    <source>
        <dbReference type="ARBA" id="ARBA00022475"/>
    </source>
</evidence>
<dbReference type="GO" id="GO:0005524">
    <property type="term" value="F:ATP binding"/>
    <property type="evidence" value="ECO:0007669"/>
    <property type="project" value="UniProtKB-KW"/>
</dbReference>
<evidence type="ECO:0000256" key="10">
    <source>
        <dbReference type="ARBA" id="ARBA00022840"/>
    </source>
</evidence>
<evidence type="ECO:0000256" key="14">
    <source>
        <dbReference type="SAM" id="Phobius"/>
    </source>
</evidence>
<evidence type="ECO:0000256" key="7">
    <source>
        <dbReference type="ARBA" id="ARBA00022692"/>
    </source>
</evidence>
<dbReference type="EC" id="2.7.13.3" evidence="3"/>
<dbReference type="GO" id="GO:0000155">
    <property type="term" value="F:phosphorelay sensor kinase activity"/>
    <property type="evidence" value="ECO:0007669"/>
    <property type="project" value="InterPro"/>
</dbReference>
<keyword evidence="5" id="KW-0597">Phosphoprotein</keyword>
<dbReference type="Pfam" id="PF06580">
    <property type="entry name" value="His_kinase"/>
    <property type="match status" value="1"/>
</dbReference>
<dbReference type="InterPro" id="IPR005467">
    <property type="entry name" value="His_kinase_dom"/>
</dbReference>
<evidence type="ECO:0000256" key="6">
    <source>
        <dbReference type="ARBA" id="ARBA00022679"/>
    </source>
</evidence>
<name>A0A2W0C0Q7_9BACL</name>
<dbReference type="RefSeq" id="WP_110823042.1">
    <property type="nucleotide sequence ID" value="NZ_PRLG01000039.1"/>
</dbReference>
<reference evidence="16 17" key="1">
    <citation type="submission" date="2018-01" db="EMBL/GenBank/DDBJ databases">
        <title>Genome sequence of the PGP bacterium Paenibacillus illinoisensis E3.</title>
        <authorList>
            <person name="Rolli E."/>
            <person name="Marasco R."/>
            <person name="Bessem C."/>
            <person name="Michoud G."/>
            <person name="Gaiarsa S."/>
            <person name="Borin S."/>
            <person name="Daffonchio D."/>
        </authorList>
    </citation>
    <scope>NUCLEOTIDE SEQUENCE [LARGE SCALE GENOMIC DNA]</scope>
    <source>
        <strain evidence="16 17">E3</strain>
    </source>
</reference>
<dbReference type="AlphaFoldDB" id="A0A2W0C0Q7"/>
<evidence type="ECO:0000256" key="12">
    <source>
        <dbReference type="ARBA" id="ARBA00023012"/>
    </source>
</evidence>
<dbReference type="InterPro" id="IPR050640">
    <property type="entry name" value="Bact_2-comp_sensor_kinase"/>
</dbReference>
<evidence type="ECO:0000256" key="9">
    <source>
        <dbReference type="ARBA" id="ARBA00022777"/>
    </source>
</evidence>
<comment type="subcellular location">
    <subcellularLocation>
        <location evidence="2">Cell membrane</location>
        <topology evidence="2">Multi-pass membrane protein</topology>
    </subcellularLocation>
</comment>
<dbReference type="Pfam" id="PF02518">
    <property type="entry name" value="HATPase_c"/>
    <property type="match status" value="1"/>
</dbReference>
<dbReference type="Gene3D" id="3.30.565.10">
    <property type="entry name" value="Histidine kinase-like ATPase, C-terminal domain"/>
    <property type="match status" value="1"/>
</dbReference>
<gene>
    <name evidence="16" type="ORF">PIL02S_06801</name>
</gene>
<dbReference type="PROSITE" id="PS50109">
    <property type="entry name" value="HIS_KIN"/>
    <property type="match status" value="1"/>
</dbReference>
<feature type="transmembrane region" description="Helical" evidence="14">
    <location>
        <begin position="291"/>
        <end position="314"/>
    </location>
</feature>
<keyword evidence="13 14" id="KW-0472">Membrane</keyword>
<dbReference type="InterPro" id="IPR010559">
    <property type="entry name" value="Sig_transdc_His_kin_internal"/>
</dbReference>
<evidence type="ECO:0000313" key="16">
    <source>
        <dbReference type="EMBL" id="PYY25207.1"/>
    </source>
</evidence>
<comment type="caution">
    <text evidence="16">The sequence shown here is derived from an EMBL/GenBank/DDBJ whole genome shotgun (WGS) entry which is preliminary data.</text>
</comment>
<dbReference type="InterPro" id="IPR036890">
    <property type="entry name" value="HATPase_C_sf"/>
</dbReference>